<evidence type="ECO:0000256" key="6">
    <source>
        <dbReference type="SAM" id="Phobius"/>
    </source>
</evidence>
<dbReference type="InterPro" id="IPR027359">
    <property type="entry name" value="Volt_channel_dom_sf"/>
</dbReference>
<feature type="region of interest" description="Disordered" evidence="5">
    <location>
        <begin position="636"/>
        <end position="689"/>
    </location>
</feature>
<feature type="transmembrane region" description="Helical" evidence="6">
    <location>
        <begin position="326"/>
        <end position="349"/>
    </location>
</feature>
<dbReference type="EMBL" id="HBGU01068368">
    <property type="protein sequence ID" value="CAD9528959.1"/>
    <property type="molecule type" value="Transcribed_RNA"/>
</dbReference>
<evidence type="ECO:0000256" key="4">
    <source>
        <dbReference type="ARBA" id="ARBA00023136"/>
    </source>
</evidence>
<feature type="transmembrane region" description="Helical" evidence="6">
    <location>
        <begin position="285"/>
        <end position="306"/>
    </location>
</feature>
<dbReference type="GO" id="GO:0005216">
    <property type="term" value="F:monoatomic ion channel activity"/>
    <property type="evidence" value="ECO:0007669"/>
    <property type="project" value="InterPro"/>
</dbReference>
<evidence type="ECO:0000256" key="5">
    <source>
        <dbReference type="SAM" id="MobiDB-lite"/>
    </source>
</evidence>
<dbReference type="SUPFAM" id="SSF81324">
    <property type="entry name" value="Voltage-gated potassium channels"/>
    <property type="match status" value="1"/>
</dbReference>
<keyword evidence="4 6" id="KW-0472">Membrane</keyword>
<dbReference type="AlphaFoldDB" id="A0A7S2IUS1"/>
<gene>
    <name evidence="8" type="ORF">CBRE1094_LOCUS37269</name>
</gene>
<dbReference type="Gene3D" id="1.20.120.350">
    <property type="entry name" value="Voltage-gated potassium channels. Chain C"/>
    <property type="match status" value="1"/>
</dbReference>
<evidence type="ECO:0000259" key="7">
    <source>
        <dbReference type="Pfam" id="PF00520"/>
    </source>
</evidence>
<evidence type="ECO:0000256" key="3">
    <source>
        <dbReference type="ARBA" id="ARBA00022989"/>
    </source>
</evidence>
<feature type="compositionally biased region" description="Polar residues" evidence="5">
    <location>
        <begin position="678"/>
        <end position="689"/>
    </location>
</feature>
<proteinExistence type="predicted"/>
<evidence type="ECO:0000256" key="2">
    <source>
        <dbReference type="ARBA" id="ARBA00022692"/>
    </source>
</evidence>
<keyword evidence="2 6" id="KW-0812">Transmembrane</keyword>
<name>A0A7S2IUS1_9EUKA</name>
<dbReference type="GO" id="GO:0016020">
    <property type="term" value="C:membrane"/>
    <property type="evidence" value="ECO:0007669"/>
    <property type="project" value="UniProtKB-SubCell"/>
</dbReference>
<feature type="domain" description="Ion transport" evidence="7">
    <location>
        <begin position="429"/>
        <end position="550"/>
    </location>
</feature>
<keyword evidence="3 6" id="KW-1133">Transmembrane helix</keyword>
<feature type="transmembrane region" description="Helical" evidence="6">
    <location>
        <begin position="406"/>
        <end position="423"/>
    </location>
</feature>
<accession>A0A7S2IUS1</accession>
<feature type="region of interest" description="Disordered" evidence="5">
    <location>
        <begin position="1"/>
        <end position="83"/>
    </location>
</feature>
<feature type="compositionally biased region" description="Polar residues" evidence="5">
    <location>
        <begin position="30"/>
        <end position="46"/>
    </location>
</feature>
<protein>
    <recommendedName>
        <fullName evidence="7">Ion transport domain-containing protein</fullName>
    </recommendedName>
</protein>
<comment type="subcellular location">
    <subcellularLocation>
        <location evidence="1">Membrane</location>
        <topology evidence="1">Multi-pass membrane protein</topology>
    </subcellularLocation>
</comment>
<reference evidence="8" key="1">
    <citation type="submission" date="2021-01" db="EMBL/GenBank/DDBJ databases">
        <authorList>
            <person name="Corre E."/>
            <person name="Pelletier E."/>
            <person name="Niang G."/>
            <person name="Scheremetjew M."/>
            <person name="Finn R."/>
            <person name="Kale V."/>
            <person name="Holt S."/>
            <person name="Cochrane G."/>
            <person name="Meng A."/>
            <person name="Brown T."/>
            <person name="Cohen L."/>
        </authorList>
    </citation>
    <scope>NUCLEOTIDE SEQUENCE</scope>
    <source>
        <strain evidence="8">UTEX LB 985</strain>
    </source>
</reference>
<dbReference type="Pfam" id="PF00520">
    <property type="entry name" value="Ion_trans"/>
    <property type="match status" value="1"/>
</dbReference>
<evidence type="ECO:0000256" key="1">
    <source>
        <dbReference type="ARBA" id="ARBA00004141"/>
    </source>
</evidence>
<feature type="transmembrane region" description="Helical" evidence="6">
    <location>
        <begin position="470"/>
        <end position="491"/>
    </location>
</feature>
<feature type="compositionally biased region" description="Gly residues" evidence="5">
    <location>
        <begin position="1"/>
        <end position="11"/>
    </location>
</feature>
<evidence type="ECO:0000313" key="8">
    <source>
        <dbReference type="EMBL" id="CAD9528959.1"/>
    </source>
</evidence>
<dbReference type="InterPro" id="IPR005821">
    <property type="entry name" value="Ion_trans_dom"/>
</dbReference>
<sequence length="689" mass="75618">MVKMAEGGGRTAGAVVDTYLRADEGGDTVRPSSSISTRGSPKTSEATLAGGGAAAPRSPPKSAEGSAVTWSPESTAAAPKPQVAPPITLATRVSGTITEQSCRKVPTSTVVSNAGETSSEAQRIEQEIIVQLHAKAEIQDTQLLQSMHKRRASLRPSVAVMAATAEPSCTITEQAGRKAHAARRLSVLPAALGGRRKLNTVHAQQSSILRRASAKPGDNYYSSEEQLAHVDAIRSAWRYAAAQIIHDIRLAKRLKKQKKYGHFSIEHWGRTSRVFEKFFWFRSHVFIQLFLQGAVFCTAIYFAIVYQFGPDFLFITKNFDTALPQVILLLLLVALMLFFGLITLVPSILMQYTMVMHLSQLHQPSIVRSAMEAAKEWKPPKKKRDGPPWYVCSRERLDGVVNSQRVLMFFLVFLLLDFFVSVLDSVARSDLRKQQIEWQSIYGANVSGAILEGNSFEDESEDLRVLVQSLWYTNLIAAYIFLAEVIVRCLVAPRRYVSSPWDVFDFTIVLAYAIGFPLLTSPDETYNTSSRGMIVLLRVLRLLRFHRFIYALTASGFLTGENRRERLVNFCRSMLCIERCCQSEDERLGSGVVDDFMPPPRGAEGEGDPIAAMREANKAARIKAVADQAAAKAVSVEPSMAEAPRPKAAPELTVKEVTPPRTEPGTGAGAPAVKGSCANDTNGTSDCSA</sequence>
<organism evidence="8">
    <name type="scientific">Haptolina brevifila</name>
    <dbReference type="NCBI Taxonomy" id="156173"/>
    <lineage>
        <taxon>Eukaryota</taxon>
        <taxon>Haptista</taxon>
        <taxon>Haptophyta</taxon>
        <taxon>Prymnesiophyceae</taxon>
        <taxon>Prymnesiales</taxon>
        <taxon>Prymnesiaceae</taxon>
        <taxon>Haptolina</taxon>
    </lineage>
</organism>